<dbReference type="PROSITE" id="PS00233">
    <property type="entry name" value="CHIT_BIND_RR_1"/>
    <property type="match status" value="1"/>
</dbReference>
<dbReference type="PROSITE" id="PS51155">
    <property type="entry name" value="CHIT_BIND_RR_2"/>
    <property type="match status" value="1"/>
</dbReference>
<keyword evidence="5" id="KW-1185">Reference proteome</keyword>
<organism evidence="4 5">
    <name type="scientific">Nesidiocoris tenuis</name>
    <dbReference type="NCBI Taxonomy" id="355587"/>
    <lineage>
        <taxon>Eukaryota</taxon>
        <taxon>Metazoa</taxon>
        <taxon>Ecdysozoa</taxon>
        <taxon>Arthropoda</taxon>
        <taxon>Hexapoda</taxon>
        <taxon>Insecta</taxon>
        <taxon>Pterygota</taxon>
        <taxon>Neoptera</taxon>
        <taxon>Paraneoptera</taxon>
        <taxon>Hemiptera</taxon>
        <taxon>Heteroptera</taxon>
        <taxon>Panheteroptera</taxon>
        <taxon>Cimicomorpha</taxon>
        <taxon>Miridae</taxon>
        <taxon>Dicyphina</taxon>
        <taxon>Nesidiocoris</taxon>
    </lineage>
</organism>
<gene>
    <name evidence="4" type="ORF">NTJ_12384</name>
</gene>
<dbReference type="Pfam" id="PF00379">
    <property type="entry name" value="Chitin_bind_4"/>
    <property type="match status" value="1"/>
</dbReference>
<accession>A0ABN7B588</accession>
<evidence type="ECO:0000256" key="1">
    <source>
        <dbReference type="ARBA" id="ARBA00022460"/>
    </source>
</evidence>
<feature type="signal peptide" evidence="3">
    <location>
        <begin position="1"/>
        <end position="17"/>
    </location>
</feature>
<proteinExistence type="predicted"/>
<evidence type="ECO:0000313" key="4">
    <source>
        <dbReference type="EMBL" id="BES99567.1"/>
    </source>
</evidence>
<dbReference type="InterPro" id="IPR000618">
    <property type="entry name" value="Insect_cuticle"/>
</dbReference>
<name>A0ABN7B588_9HEMI</name>
<feature type="chain" id="PRO_5045864429" evidence="3">
    <location>
        <begin position="18"/>
        <end position="138"/>
    </location>
</feature>
<evidence type="ECO:0000256" key="2">
    <source>
        <dbReference type="PROSITE-ProRule" id="PRU00497"/>
    </source>
</evidence>
<protein>
    <submittedName>
        <fullName evidence="4">Cuticular protein</fullName>
    </submittedName>
</protein>
<dbReference type="InterPro" id="IPR050468">
    <property type="entry name" value="Cuticle_Struct_Prot"/>
</dbReference>
<reference evidence="4 5" key="1">
    <citation type="submission" date="2023-09" db="EMBL/GenBank/DDBJ databases">
        <title>Nesidiocoris tenuis whole genome shotgun sequence.</title>
        <authorList>
            <person name="Shibata T."/>
            <person name="Shimoda M."/>
            <person name="Kobayashi T."/>
            <person name="Uehara T."/>
        </authorList>
    </citation>
    <scope>NUCLEOTIDE SEQUENCE [LARGE SCALE GENOMIC DNA]</scope>
    <source>
        <strain evidence="4 5">Japan</strain>
    </source>
</reference>
<keyword evidence="1 2" id="KW-0193">Cuticle</keyword>
<sequence length="138" mass="14760">MYKVSLVALCMGALANARPQAPAGQPIAILSQTNEIFPDTGSYKWSYETENKISAQEAGEVRNFGQGEPNEILTVNGGYEYDAPDGTRIKLQYKADENGFVPVGDHLPTPPPVPPAIAKAVAYLLSLPSTTEAPAGRR</sequence>
<evidence type="ECO:0000313" key="5">
    <source>
        <dbReference type="Proteomes" id="UP001307889"/>
    </source>
</evidence>
<keyword evidence="3" id="KW-0732">Signal</keyword>
<dbReference type="InterPro" id="IPR031311">
    <property type="entry name" value="CHIT_BIND_RR_consensus"/>
</dbReference>
<dbReference type="PANTHER" id="PTHR10380:SF241">
    <property type="entry name" value="CUTICULAR PROTEIN 47EG-RELATED"/>
    <property type="match status" value="1"/>
</dbReference>
<dbReference type="Proteomes" id="UP001307889">
    <property type="component" value="Chromosome 10"/>
</dbReference>
<dbReference type="EMBL" id="AP028918">
    <property type="protein sequence ID" value="BES99567.1"/>
    <property type="molecule type" value="Genomic_DNA"/>
</dbReference>
<dbReference type="PRINTS" id="PR00947">
    <property type="entry name" value="CUTICLE"/>
</dbReference>
<evidence type="ECO:0000256" key="3">
    <source>
        <dbReference type="SAM" id="SignalP"/>
    </source>
</evidence>
<dbReference type="PANTHER" id="PTHR10380">
    <property type="entry name" value="CUTICLE PROTEIN"/>
    <property type="match status" value="1"/>
</dbReference>